<proteinExistence type="predicted"/>
<dbReference type="RefSeq" id="WP_139962228.1">
    <property type="nucleotide sequence ID" value="NZ_CP029754.1"/>
</dbReference>
<evidence type="ECO:0000313" key="2">
    <source>
        <dbReference type="Proteomes" id="UP000312326"/>
    </source>
</evidence>
<name>A0A5B8ECQ9_LACAM</name>
<dbReference type="Proteomes" id="UP000312326">
    <property type="component" value="Chromosome"/>
</dbReference>
<gene>
    <name evidence="1" type="ORF">DM298_04390</name>
</gene>
<dbReference type="AlphaFoldDB" id="A0A5B8ECQ9"/>
<accession>A0A5B8ECQ9</accession>
<organism evidence="1 2">
    <name type="scientific">Lactobacillus amylovorus</name>
    <dbReference type="NCBI Taxonomy" id="1604"/>
    <lineage>
        <taxon>Bacteria</taxon>
        <taxon>Bacillati</taxon>
        <taxon>Bacillota</taxon>
        <taxon>Bacilli</taxon>
        <taxon>Lactobacillales</taxon>
        <taxon>Lactobacillaceae</taxon>
        <taxon>Lactobacillus</taxon>
    </lineage>
</organism>
<protein>
    <submittedName>
        <fullName evidence="1">Helix-turn-helix domain-containing protein</fullName>
    </submittedName>
</protein>
<dbReference type="EMBL" id="CP029754">
    <property type="protein sequence ID" value="QDD70199.1"/>
    <property type="molecule type" value="Genomic_DNA"/>
</dbReference>
<reference evidence="1 2" key="1">
    <citation type="submission" date="2018-06" db="EMBL/GenBank/DDBJ databases">
        <title>Complete genome sequnece of Lactobacillus amylovorus PMRA3.</title>
        <authorList>
            <person name="Nam Y.-D."/>
            <person name="Chung W.-H."/>
            <person name="Park Y.S."/>
            <person name="Kang J."/>
        </authorList>
    </citation>
    <scope>NUCLEOTIDE SEQUENCE [LARGE SCALE GENOMIC DNA]</scope>
    <source>
        <strain evidence="1 2">PMRA3</strain>
    </source>
</reference>
<sequence length="155" mass="17733">MPKKKGAKLKKEYWTSPDGIAVIAQRMRSGLTVEELAKELQTTKQTIYTWAKNNKDLFDALHQNKDIADSVVENSLYKLANGFHYDETAPNGSVVTKYNPPQLGAIKLWLSNRQPQKWRDTQQIEVSGQVGVNRPFKNVSTEDLEDMIKKLRDKK</sequence>
<evidence type="ECO:0000313" key="1">
    <source>
        <dbReference type="EMBL" id="QDD70199.1"/>
    </source>
</evidence>